<keyword evidence="4" id="KW-0963">Cytoplasm</keyword>
<evidence type="ECO:0000313" key="9">
    <source>
        <dbReference type="Proteomes" id="UP000001514"/>
    </source>
</evidence>
<evidence type="ECO:0000313" key="8">
    <source>
        <dbReference type="EMBL" id="EFJ27332.1"/>
    </source>
</evidence>
<evidence type="ECO:0000256" key="5">
    <source>
        <dbReference type="ARBA" id="ARBA00023242"/>
    </source>
</evidence>
<dbReference type="InterPro" id="IPR056516">
    <property type="entry name" value="INTS7_N"/>
</dbReference>
<dbReference type="EMBL" id="GL377582">
    <property type="protein sequence ID" value="EFJ27332.1"/>
    <property type="molecule type" value="Genomic_DNA"/>
</dbReference>
<dbReference type="STRING" id="88036.D8RL27"/>
<dbReference type="GO" id="GO:0005737">
    <property type="term" value="C:cytoplasm"/>
    <property type="evidence" value="ECO:0007669"/>
    <property type="project" value="UniProtKB-SubCell"/>
</dbReference>
<feature type="domain" description="Integrator complex subunit 7 helical bundle" evidence="7">
    <location>
        <begin position="568"/>
        <end position="671"/>
    </location>
</feature>
<dbReference type="Proteomes" id="UP000001514">
    <property type="component" value="Unassembled WGS sequence"/>
</dbReference>
<dbReference type="eggNOG" id="KOG1988">
    <property type="taxonomic scope" value="Eukaryota"/>
</dbReference>
<keyword evidence="5" id="KW-0539">Nucleus</keyword>
<dbReference type="InterPro" id="IPR016024">
    <property type="entry name" value="ARM-type_fold"/>
</dbReference>
<evidence type="ECO:0008006" key="10">
    <source>
        <dbReference type="Google" id="ProtNLM"/>
    </source>
</evidence>
<dbReference type="Gene3D" id="1.25.10.10">
    <property type="entry name" value="Leucine-rich Repeat Variant"/>
    <property type="match status" value="1"/>
</dbReference>
<accession>D8RL27</accession>
<dbReference type="InterPro" id="IPR033060">
    <property type="entry name" value="INTS7"/>
</dbReference>
<comment type="subcellular location">
    <subcellularLocation>
        <location evidence="2">Cytoplasm</location>
    </subcellularLocation>
    <subcellularLocation>
        <location evidence="1">Nucleus</location>
    </subcellularLocation>
</comment>
<proteinExistence type="inferred from homology"/>
<evidence type="ECO:0000256" key="2">
    <source>
        <dbReference type="ARBA" id="ARBA00004496"/>
    </source>
</evidence>
<dbReference type="InterPro" id="IPR056517">
    <property type="entry name" value="INTS7_HB"/>
</dbReference>
<dbReference type="PANTHER" id="PTHR13322">
    <property type="entry name" value="C1ORF73 PROTEIN"/>
    <property type="match status" value="1"/>
</dbReference>
<comment type="similarity">
    <text evidence="3">Belongs to the Integrator subunit 7 family.</text>
</comment>
<dbReference type="PANTHER" id="PTHR13322:SF2">
    <property type="entry name" value="INTEGRATOR COMPLEX SUBUNIT 7"/>
    <property type="match status" value="1"/>
</dbReference>
<sequence length="922" mass="103217">MKALAWYRELDMDYRSLKTGGQCEAIMNLAPRLLQWSLEPPANQAAADHFGLDPGQDLASANAIFSRLADSFKNGSNVIRLCILKVLLYVYRGHRKARTSTKSLLSGERISDYVEVLKKVKTVARSTDLTARCLAIRALGCLAQLDCDSSDLHRLVLLSMDSTHEQEVEAAFFAAGCFSENSPSFAAMCSRKLKDVLETSTSLDFAAIRVLSKMWISSAVAADVHKARFGEEMLLKHPNDEVAKVTLAALSNLAGKAKLLLPSHVRLLLEYANSDRGASVQMLSLVYLTKLLPQSIYYLESVEQELVPLFTVVKDTNKPSVIRCQALRLLQKVATNYPIECLSQFISLGEVNSQDGQWSVSFQALRLLVELVCKLERSRQPSDSEVTELLKKISSLLCHRLITSPDGAAVHCYRLTLRLVVNSTKACYILVESLAQKLQSTITKDEEQNDVSGDTVMRDATDDSSNITLLEPTCRCLLICATNLDLNDSKMTTICERVTRVSQLLSSSGAYDKAYMGLLPAVFKVSLLEGLDTPEYAQQAAEALVQSSKFWPAYKLAKTACIFGQWDIAEGIYRVICDVVTSEACYFWLKALLQLCSAEKLWSKTAGDAGNATFVETGCQSLQMLKSSVKSLEAGVQLDRSIEFEFQRRFVRLRIRLLQIMMEAVALCNSVLQHQRVHGGDLTAKGLLLTCYGKAQLIASDFQALAGDFYILSISFIGIDNGSLELLYARMFESSLLAFCTAFAFLPWPRDTCNGLKRSRTTAFSFTYKADVFEEVAHFIQGRTMLQQFYDVLGRIAVGDLRYRRNVPWFKTQPATQVVKSVWKQALHLKFSESNGATWTQEKGIPFLNEAMRQLFREEYVLPRYFFNSRPRTQLRLHAHTKERYFSVPRGSPLSLSLGLEEFTKYHHAYASAQTKEVYSGC</sequence>
<dbReference type="FunCoup" id="D8RL27">
    <property type="interactions" value="2904"/>
</dbReference>
<dbReference type="InParanoid" id="D8RL27"/>
<organism evidence="9">
    <name type="scientific">Selaginella moellendorffii</name>
    <name type="common">Spikemoss</name>
    <dbReference type="NCBI Taxonomy" id="88036"/>
    <lineage>
        <taxon>Eukaryota</taxon>
        <taxon>Viridiplantae</taxon>
        <taxon>Streptophyta</taxon>
        <taxon>Embryophyta</taxon>
        <taxon>Tracheophyta</taxon>
        <taxon>Lycopodiopsida</taxon>
        <taxon>Selaginellales</taxon>
        <taxon>Selaginellaceae</taxon>
        <taxon>Selaginella</taxon>
    </lineage>
</organism>
<dbReference type="Gramene" id="EFJ27332">
    <property type="protein sequence ID" value="EFJ27332"/>
    <property type="gene ID" value="SELMODRAFT_412413"/>
</dbReference>
<evidence type="ECO:0000259" key="6">
    <source>
        <dbReference type="Pfam" id="PF24436"/>
    </source>
</evidence>
<evidence type="ECO:0000256" key="1">
    <source>
        <dbReference type="ARBA" id="ARBA00004123"/>
    </source>
</evidence>
<reference evidence="8 9" key="1">
    <citation type="journal article" date="2011" name="Science">
        <title>The Selaginella genome identifies genetic changes associated with the evolution of vascular plants.</title>
        <authorList>
            <person name="Banks J.A."/>
            <person name="Nishiyama T."/>
            <person name="Hasebe M."/>
            <person name="Bowman J.L."/>
            <person name="Gribskov M."/>
            <person name="dePamphilis C."/>
            <person name="Albert V.A."/>
            <person name="Aono N."/>
            <person name="Aoyama T."/>
            <person name="Ambrose B.A."/>
            <person name="Ashton N.W."/>
            <person name="Axtell M.J."/>
            <person name="Barker E."/>
            <person name="Barker M.S."/>
            <person name="Bennetzen J.L."/>
            <person name="Bonawitz N.D."/>
            <person name="Chapple C."/>
            <person name="Cheng C."/>
            <person name="Correa L.G."/>
            <person name="Dacre M."/>
            <person name="DeBarry J."/>
            <person name="Dreyer I."/>
            <person name="Elias M."/>
            <person name="Engstrom E.M."/>
            <person name="Estelle M."/>
            <person name="Feng L."/>
            <person name="Finet C."/>
            <person name="Floyd S.K."/>
            <person name="Frommer W.B."/>
            <person name="Fujita T."/>
            <person name="Gramzow L."/>
            <person name="Gutensohn M."/>
            <person name="Harholt J."/>
            <person name="Hattori M."/>
            <person name="Heyl A."/>
            <person name="Hirai T."/>
            <person name="Hiwatashi Y."/>
            <person name="Ishikawa M."/>
            <person name="Iwata M."/>
            <person name="Karol K.G."/>
            <person name="Koehler B."/>
            <person name="Kolukisaoglu U."/>
            <person name="Kubo M."/>
            <person name="Kurata T."/>
            <person name="Lalonde S."/>
            <person name="Li K."/>
            <person name="Li Y."/>
            <person name="Litt A."/>
            <person name="Lyons E."/>
            <person name="Manning G."/>
            <person name="Maruyama T."/>
            <person name="Michael T.P."/>
            <person name="Mikami K."/>
            <person name="Miyazaki S."/>
            <person name="Morinaga S."/>
            <person name="Murata T."/>
            <person name="Mueller-Roeber B."/>
            <person name="Nelson D.R."/>
            <person name="Obara M."/>
            <person name="Oguri Y."/>
            <person name="Olmstead R.G."/>
            <person name="Onodera N."/>
            <person name="Petersen B.L."/>
            <person name="Pils B."/>
            <person name="Prigge M."/>
            <person name="Rensing S.A."/>
            <person name="Riano-Pachon D.M."/>
            <person name="Roberts A.W."/>
            <person name="Sato Y."/>
            <person name="Scheller H.V."/>
            <person name="Schulz B."/>
            <person name="Schulz C."/>
            <person name="Shakirov E.V."/>
            <person name="Shibagaki N."/>
            <person name="Shinohara N."/>
            <person name="Shippen D.E."/>
            <person name="Soerensen I."/>
            <person name="Sotooka R."/>
            <person name="Sugimoto N."/>
            <person name="Sugita M."/>
            <person name="Sumikawa N."/>
            <person name="Tanurdzic M."/>
            <person name="Theissen G."/>
            <person name="Ulvskov P."/>
            <person name="Wakazuki S."/>
            <person name="Weng J.K."/>
            <person name="Willats W.W."/>
            <person name="Wipf D."/>
            <person name="Wolf P.G."/>
            <person name="Yang L."/>
            <person name="Zimmer A.D."/>
            <person name="Zhu Q."/>
            <person name="Mitros T."/>
            <person name="Hellsten U."/>
            <person name="Loque D."/>
            <person name="Otillar R."/>
            <person name="Salamov A."/>
            <person name="Schmutz J."/>
            <person name="Shapiro H."/>
            <person name="Lindquist E."/>
            <person name="Lucas S."/>
            <person name="Rokhsar D."/>
            <person name="Grigoriev I.V."/>
        </authorList>
    </citation>
    <scope>NUCLEOTIDE SEQUENCE [LARGE SCALE GENOMIC DNA]</scope>
</reference>
<keyword evidence="9" id="KW-1185">Reference proteome</keyword>
<dbReference type="GO" id="GO:0034472">
    <property type="term" value="P:snRNA 3'-end processing"/>
    <property type="evidence" value="ECO:0000318"/>
    <property type="project" value="GO_Central"/>
</dbReference>
<dbReference type="Pfam" id="PF24436">
    <property type="entry name" value="INTS7_N"/>
    <property type="match status" value="1"/>
</dbReference>
<evidence type="ECO:0000259" key="7">
    <source>
        <dbReference type="Pfam" id="PF24437"/>
    </source>
</evidence>
<gene>
    <name evidence="8" type="ORF">SELMODRAFT_412413</name>
</gene>
<name>D8RL27_SELML</name>
<dbReference type="Pfam" id="PF24437">
    <property type="entry name" value="INTS7_HB"/>
    <property type="match status" value="1"/>
</dbReference>
<dbReference type="GO" id="GO:0032039">
    <property type="term" value="C:integrator complex"/>
    <property type="evidence" value="ECO:0000318"/>
    <property type="project" value="GO_Central"/>
</dbReference>
<dbReference type="HOGENOM" id="CLU_008820_0_0_1"/>
<feature type="domain" description="Integrator complex subunit 7 N-terminal" evidence="6">
    <location>
        <begin position="62"/>
        <end position="564"/>
    </location>
</feature>
<evidence type="ECO:0000256" key="3">
    <source>
        <dbReference type="ARBA" id="ARBA00008565"/>
    </source>
</evidence>
<protein>
    <recommendedName>
        <fullName evidence="10">Integrator complex subunit 7</fullName>
    </recommendedName>
</protein>
<dbReference type="KEGG" id="smo:SELMODRAFT_412413"/>
<dbReference type="InterPro" id="IPR011989">
    <property type="entry name" value="ARM-like"/>
</dbReference>
<evidence type="ECO:0000256" key="4">
    <source>
        <dbReference type="ARBA" id="ARBA00022490"/>
    </source>
</evidence>
<dbReference type="AlphaFoldDB" id="D8RL27"/>
<dbReference type="SUPFAM" id="SSF48371">
    <property type="entry name" value="ARM repeat"/>
    <property type="match status" value="1"/>
</dbReference>